<dbReference type="Proteomes" id="UP001500307">
    <property type="component" value="Unassembled WGS sequence"/>
</dbReference>
<evidence type="ECO:0000313" key="2">
    <source>
        <dbReference type="Proteomes" id="UP001500307"/>
    </source>
</evidence>
<proteinExistence type="predicted"/>
<name>A0ABP8S898_9ACTN</name>
<sequence>MARLHALVDDLDALEPAFTGYDRLRFGGPTSRDTCIDAVRARYPRPWPVTAARGGR</sequence>
<evidence type="ECO:0000313" key="1">
    <source>
        <dbReference type="EMBL" id="GAA4563101.1"/>
    </source>
</evidence>
<organism evidence="1 2">
    <name type="scientific">Micromonospora coerulea</name>
    <dbReference type="NCBI Taxonomy" id="47856"/>
    <lineage>
        <taxon>Bacteria</taxon>
        <taxon>Bacillati</taxon>
        <taxon>Actinomycetota</taxon>
        <taxon>Actinomycetes</taxon>
        <taxon>Micromonosporales</taxon>
        <taxon>Micromonosporaceae</taxon>
        <taxon>Micromonospora</taxon>
    </lineage>
</organism>
<accession>A0ABP8S898</accession>
<dbReference type="EMBL" id="BAABGU010000002">
    <property type="protein sequence ID" value="GAA4563101.1"/>
    <property type="molecule type" value="Genomic_DNA"/>
</dbReference>
<keyword evidence="2" id="KW-1185">Reference proteome</keyword>
<reference evidence="2" key="1">
    <citation type="journal article" date="2019" name="Int. J. Syst. Evol. Microbiol.">
        <title>The Global Catalogue of Microorganisms (GCM) 10K type strain sequencing project: providing services to taxonomists for standard genome sequencing and annotation.</title>
        <authorList>
            <consortium name="The Broad Institute Genomics Platform"/>
            <consortium name="The Broad Institute Genome Sequencing Center for Infectious Disease"/>
            <person name="Wu L."/>
            <person name="Ma J."/>
        </authorList>
    </citation>
    <scope>NUCLEOTIDE SEQUENCE [LARGE SCALE GENOMIC DNA]</scope>
    <source>
        <strain evidence="2">JCM 3175</strain>
    </source>
</reference>
<gene>
    <name evidence="1" type="ORF">GCM10023176_06340</name>
</gene>
<dbReference type="Pfam" id="PF19531">
    <property type="entry name" value="DUF6058"/>
    <property type="match status" value="1"/>
</dbReference>
<comment type="caution">
    <text evidence="1">The sequence shown here is derived from an EMBL/GenBank/DDBJ whole genome shotgun (WGS) entry which is preliminary data.</text>
</comment>
<dbReference type="InterPro" id="IPR045694">
    <property type="entry name" value="DUF6058"/>
</dbReference>
<protein>
    <submittedName>
        <fullName evidence="1">Uncharacterized protein</fullName>
    </submittedName>
</protein>